<gene>
    <name evidence="3" type="ORF">IAB71_06130</name>
</gene>
<dbReference type="SUPFAM" id="SSF56300">
    <property type="entry name" value="Metallo-dependent phosphatases"/>
    <property type="match status" value="1"/>
</dbReference>
<dbReference type="AlphaFoldDB" id="A0A9D1P2J4"/>
<dbReference type="InterPro" id="IPR004843">
    <property type="entry name" value="Calcineurin-like_PHP"/>
</dbReference>
<sequence>MKIIHTADIHLGARPDPGYAWSREREQEIWNSFRRLIERVKEERADFLLVAGDLFHRQPLLRELKEVNYLFASIPETTVVLMAGNHDYLAGNSCYPGFTWSRNVIGLWDERCLRVPVPGKDTCVYGCSYHSREVCENLYRGARPQGRETFHILVAHGGDGKHSPLDFRELEAAGFTYAALGHIHRPEIFPGGRAAYAGALEPIDRNDEGPHGYIRVVCKGDGVRTEFVPFAVRSYRKLELPVKPETTQFELEETVREEIRRSGAGNLFKLRLTGLRDPETEFSLERLKRMDRVLQATDETEPAWDFRELSEKFRGSLIGEFVDYFDGKETETERKALYYGVEALLKAKRDI</sequence>
<dbReference type="Proteomes" id="UP000824169">
    <property type="component" value="Unassembled WGS sequence"/>
</dbReference>
<reference evidence="3" key="1">
    <citation type="submission" date="2020-10" db="EMBL/GenBank/DDBJ databases">
        <authorList>
            <person name="Gilroy R."/>
        </authorList>
    </citation>
    <scope>NUCLEOTIDE SEQUENCE</scope>
    <source>
        <strain evidence="3">CHK188-20938</strain>
    </source>
</reference>
<dbReference type="EMBL" id="DVOO01000016">
    <property type="protein sequence ID" value="HIV25351.1"/>
    <property type="molecule type" value="Genomic_DNA"/>
</dbReference>
<dbReference type="InterPro" id="IPR041796">
    <property type="entry name" value="Mre11_N"/>
</dbReference>
<dbReference type="InterPro" id="IPR029052">
    <property type="entry name" value="Metallo-depent_PP-like"/>
</dbReference>
<feature type="domain" description="Calcineurin-like phosphoesterase" evidence="2">
    <location>
        <begin position="1"/>
        <end position="186"/>
    </location>
</feature>
<dbReference type="CDD" id="cd00840">
    <property type="entry name" value="MPP_Mre11_N"/>
    <property type="match status" value="1"/>
</dbReference>
<evidence type="ECO:0000313" key="3">
    <source>
        <dbReference type="EMBL" id="HIV25351.1"/>
    </source>
</evidence>
<dbReference type="Gene3D" id="3.60.21.10">
    <property type="match status" value="1"/>
</dbReference>
<evidence type="ECO:0000259" key="2">
    <source>
        <dbReference type="Pfam" id="PF00149"/>
    </source>
</evidence>
<keyword evidence="1" id="KW-0378">Hydrolase</keyword>
<dbReference type="Pfam" id="PF00149">
    <property type="entry name" value="Metallophos"/>
    <property type="match status" value="1"/>
</dbReference>
<name>A0A9D1P2J4_9FIRM</name>
<keyword evidence="3" id="KW-0540">Nuclease</keyword>
<keyword evidence="3" id="KW-0269">Exonuclease</keyword>
<dbReference type="InterPro" id="IPR050535">
    <property type="entry name" value="DNA_Repair-Maintenance_Comp"/>
</dbReference>
<protein>
    <submittedName>
        <fullName evidence="3">Exonuclease SbcCD subunit D</fullName>
    </submittedName>
</protein>
<accession>A0A9D1P2J4</accession>
<dbReference type="GO" id="GO:0004527">
    <property type="term" value="F:exonuclease activity"/>
    <property type="evidence" value="ECO:0007669"/>
    <property type="project" value="UniProtKB-KW"/>
</dbReference>
<evidence type="ECO:0000256" key="1">
    <source>
        <dbReference type="ARBA" id="ARBA00022801"/>
    </source>
</evidence>
<dbReference type="PANTHER" id="PTHR30337">
    <property type="entry name" value="COMPONENT OF ATP-DEPENDENT DSDNA EXONUCLEASE"/>
    <property type="match status" value="1"/>
</dbReference>
<organism evidence="3 4">
    <name type="scientific">Candidatus Scatomonas pullistercoris</name>
    <dbReference type="NCBI Taxonomy" id="2840920"/>
    <lineage>
        <taxon>Bacteria</taxon>
        <taxon>Bacillati</taxon>
        <taxon>Bacillota</taxon>
        <taxon>Clostridia</taxon>
        <taxon>Lachnospirales</taxon>
        <taxon>Lachnospiraceae</taxon>
        <taxon>Lachnospiraceae incertae sedis</taxon>
        <taxon>Candidatus Scatomonas</taxon>
    </lineage>
</organism>
<proteinExistence type="predicted"/>
<reference evidence="3" key="2">
    <citation type="journal article" date="2021" name="PeerJ">
        <title>Extensive microbial diversity within the chicken gut microbiome revealed by metagenomics and culture.</title>
        <authorList>
            <person name="Gilroy R."/>
            <person name="Ravi A."/>
            <person name="Getino M."/>
            <person name="Pursley I."/>
            <person name="Horton D.L."/>
            <person name="Alikhan N.F."/>
            <person name="Baker D."/>
            <person name="Gharbi K."/>
            <person name="Hall N."/>
            <person name="Watson M."/>
            <person name="Adriaenssens E.M."/>
            <person name="Foster-Nyarko E."/>
            <person name="Jarju S."/>
            <person name="Secka A."/>
            <person name="Antonio M."/>
            <person name="Oren A."/>
            <person name="Chaudhuri R.R."/>
            <person name="La Ragione R."/>
            <person name="Hildebrand F."/>
            <person name="Pallen M.J."/>
        </authorList>
    </citation>
    <scope>NUCLEOTIDE SEQUENCE</scope>
    <source>
        <strain evidence="3">CHK188-20938</strain>
    </source>
</reference>
<comment type="caution">
    <text evidence="3">The sequence shown here is derived from an EMBL/GenBank/DDBJ whole genome shotgun (WGS) entry which is preliminary data.</text>
</comment>
<evidence type="ECO:0000313" key="4">
    <source>
        <dbReference type="Proteomes" id="UP000824169"/>
    </source>
</evidence>